<dbReference type="PATRIC" id="fig|1359175.3.peg.2641"/>
<accession>A0A0F3PDA6</accession>
<gene>
    <name evidence="1" type="ORF">OTSTA716_0339</name>
</gene>
<organism evidence="1 2">
    <name type="scientific">Orientia tsutsugamushi str. TA716</name>
    <dbReference type="NCBI Taxonomy" id="1359175"/>
    <lineage>
        <taxon>Bacteria</taxon>
        <taxon>Pseudomonadati</taxon>
        <taxon>Pseudomonadota</taxon>
        <taxon>Alphaproteobacteria</taxon>
        <taxon>Rickettsiales</taxon>
        <taxon>Rickettsiaceae</taxon>
        <taxon>Rickettsieae</taxon>
        <taxon>Orientia</taxon>
    </lineage>
</organism>
<dbReference type="Proteomes" id="UP000033671">
    <property type="component" value="Unassembled WGS sequence"/>
</dbReference>
<dbReference type="EMBL" id="LAOA01000007">
    <property type="protein sequence ID" value="KJV77219.1"/>
    <property type="molecule type" value="Genomic_DNA"/>
</dbReference>
<sequence length="46" mass="5431">MVVNSSNGPDRKMMVSSKNYMNLFKEWTIYVMKVLFTTSPNEVERQ</sequence>
<proteinExistence type="predicted"/>
<protein>
    <submittedName>
        <fullName evidence="1">Putative conjugative transfer protein</fullName>
    </submittedName>
</protein>
<evidence type="ECO:0000313" key="1">
    <source>
        <dbReference type="EMBL" id="KJV77219.1"/>
    </source>
</evidence>
<comment type="caution">
    <text evidence="1">The sequence shown here is derived from an EMBL/GenBank/DDBJ whole genome shotgun (WGS) entry which is preliminary data.</text>
</comment>
<reference evidence="1 2" key="1">
    <citation type="submission" date="2015-01" db="EMBL/GenBank/DDBJ databases">
        <title>Genome Sequencing of Rickettsiales.</title>
        <authorList>
            <person name="Daugherty S.C."/>
            <person name="Su Q."/>
            <person name="Abolude K."/>
            <person name="Beier-Sexton M."/>
            <person name="Carlyon J.A."/>
            <person name="Carter R."/>
            <person name="Day N.P."/>
            <person name="Dumler S.J."/>
            <person name="Dyachenko V."/>
            <person name="Godinez A."/>
            <person name="Kurtti T.J."/>
            <person name="Lichay M."/>
            <person name="Mullins K.E."/>
            <person name="Ott S."/>
            <person name="Pappas-Brown V."/>
            <person name="Paris D.H."/>
            <person name="Patel P."/>
            <person name="Richards A.L."/>
            <person name="Sadzewicz L."/>
            <person name="Sears K."/>
            <person name="Seidman D."/>
            <person name="Sengamalay N."/>
            <person name="Stenos J."/>
            <person name="Tallon L.J."/>
            <person name="Vincent G."/>
            <person name="Fraser C.M."/>
            <person name="Munderloh U."/>
            <person name="Dunning-Hotopp J.C."/>
        </authorList>
    </citation>
    <scope>NUCLEOTIDE SEQUENCE [LARGE SCALE GENOMIC DNA]</scope>
    <source>
        <strain evidence="1 2">TA716</strain>
    </source>
</reference>
<name>A0A0F3PDA6_ORITS</name>
<evidence type="ECO:0000313" key="2">
    <source>
        <dbReference type="Proteomes" id="UP000033671"/>
    </source>
</evidence>
<dbReference type="AlphaFoldDB" id="A0A0F3PDA6"/>